<keyword evidence="4" id="KW-1133">Transmembrane helix</keyword>
<feature type="transmembrane region" description="Helical" evidence="4">
    <location>
        <begin position="6"/>
        <end position="29"/>
    </location>
</feature>
<keyword evidence="2" id="KW-0238">DNA-binding</keyword>
<dbReference type="InterPro" id="IPR016032">
    <property type="entry name" value="Sig_transdc_resp-reg_C-effctor"/>
</dbReference>
<dbReference type="PANTHER" id="PTHR44688:SF16">
    <property type="entry name" value="DNA-BINDING TRANSCRIPTIONAL ACTIVATOR DEVR_DOSR"/>
    <property type="match status" value="1"/>
</dbReference>
<dbReference type="RefSeq" id="WP_160347297.1">
    <property type="nucleotide sequence ID" value="NZ_WSRR01000037.1"/>
</dbReference>
<name>A0A6N8JPS0_9ACTN</name>
<dbReference type="OrthoDB" id="3264440at2"/>
<feature type="transmembrane region" description="Helical" evidence="4">
    <location>
        <begin position="172"/>
        <end position="193"/>
    </location>
</feature>
<dbReference type="PANTHER" id="PTHR44688">
    <property type="entry name" value="DNA-BINDING TRANSCRIPTIONAL ACTIVATOR DEVR_DOSR"/>
    <property type="match status" value="1"/>
</dbReference>
<dbReference type="PRINTS" id="PR00038">
    <property type="entry name" value="HTHLUXR"/>
</dbReference>
<evidence type="ECO:0000256" key="2">
    <source>
        <dbReference type="ARBA" id="ARBA00023125"/>
    </source>
</evidence>
<proteinExistence type="predicted"/>
<evidence type="ECO:0000256" key="3">
    <source>
        <dbReference type="ARBA" id="ARBA00023163"/>
    </source>
</evidence>
<feature type="domain" description="HTH luxR-type" evidence="5">
    <location>
        <begin position="255"/>
        <end position="320"/>
    </location>
</feature>
<accession>A0A6N8JPS0</accession>
<feature type="transmembrane region" description="Helical" evidence="4">
    <location>
        <begin position="130"/>
        <end position="152"/>
    </location>
</feature>
<sequence>MGLTLFYETLLVILVSVLTSAVCLSAFLVSRQKIMFYASVGFLFYFLDVASILQDDFAARSFIELGADYYFLRSFLTLATGAGFLGAFWLMVCEYLGERRRAMRLGPIVAFVVISGVLLVISGDSSVLRFLYYNCRALFLFWILGFACFHYLRVQDPVERQRLGRYRIQCMVLAALGLLMVTEDVVFFLVLGVESVKIGPFVLLAERNYCENLLMLVCAAMMCHFALRQLFIHSHTNPVMDDTSRHRQTAADLMVYASRHQLTQREQEVLDYILRDKDNQNIASSMSLAPSTVKVHVHNILQKTGHANRQELIQDFWKTV</sequence>
<evidence type="ECO:0000313" key="6">
    <source>
        <dbReference type="EMBL" id="MVX61901.1"/>
    </source>
</evidence>
<dbReference type="EMBL" id="WSRR01000037">
    <property type="protein sequence ID" value="MVX61901.1"/>
    <property type="molecule type" value="Genomic_DNA"/>
</dbReference>
<dbReference type="AlphaFoldDB" id="A0A6N8JPS0"/>
<feature type="transmembrane region" description="Helical" evidence="4">
    <location>
        <begin position="74"/>
        <end position="93"/>
    </location>
</feature>
<keyword evidence="4" id="KW-0472">Membrane</keyword>
<keyword evidence="3" id="KW-0804">Transcription</keyword>
<keyword evidence="7" id="KW-1185">Reference proteome</keyword>
<evidence type="ECO:0000256" key="1">
    <source>
        <dbReference type="ARBA" id="ARBA00023015"/>
    </source>
</evidence>
<dbReference type="Gene3D" id="1.10.10.10">
    <property type="entry name" value="Winged helix-like DNA-binding domain superfamily/Winged helix DNA-binding domain"/>
    <property type="match status" value="1"/>
</dbReference>
<reference evidence="6 7" key="1">
    <citation type="submission" date="2019-12" db="EMBL/GenBank/DDBJ databases">
        <title>Microbes associate with the intestines of laboratory mice.</title>
        <authorList>
            <person name="Navarre W."/>
            <person name="Wong E."/>
        </authorList>
    </citation>
    <scope>NUCLEOTIDE SEQUENCE [LARGE SCALE GENOMIC DNA]</scope>
    <source>
        <strain evidence="6 7">NM66_B29</strain>
    </source>
</reference>
<feature type="transmembrane region" description="Helical" evidence="4">
    <location>
        <begin position="105"/>
        <end position="124"/>
    </location>
</feature>
<dbReference type="GO" id="GO:0006355">
    <property type="term" value="P:regulation of DNA-templated transcription"/>
    <property type="evidence" value="ECO:0007669"/>
    <property type="project" value="InterPro"/>
</dbReference>
<dbReference type="CDD" id="cd06170">
    <property type="entry name" value="LuxR_C_like"/>
    <property type="match status" value="1"/>
</dbReference>
<dbReference type="PROSITE" id="PS50043">
    <property type="entry name" value="HTH_LUXR_2"/>
    <property type="match status" value="1"/>
</dbReference>
<dbReference type="InterPro" id="IPR036388">
    <property type="entry name" value="WH-like_DNA-bd_sf"/>
</dbReference>
<feature type="transmembrane region" description="Helical" evidence="4">
    <location>
        <begin position="213"/>
        <end position="231"/>
    </location>
</feature>
<dbReference type="SMART" id="SM00421">
    <property type="entry name" value="HTH_LUXR"/>
    <property type="match status" value="1"/>
</dbReference>
<dbReference type="SUPFAM" id="SSF46894">
    <property type="entry name" value="C-terminal effector domain of the bipartite response regulators"/>
    <property type="match status" value="1"/>
</dbReference>
<comment type="caution">
    <text evidence="6">The sequence shown here is derived from an EMBL/GenBank/DDBJ whole genome shotgun (WGS) entry which is preliminary data.</text>
</comment>
<dbReference type="InterPro" id="IPR000792">
    <property type="entry name" value="Tscrpt_reg_LuxR_C"/>
</dbReference>
<dbReference type="GO" id="GO:0003677">
    <property type="term" value="F:DNA binding"/>
    <property type="evidence" value="ECO:0007669"/>
    <property type="project" value="UniProtKB-KW"/>
</dbReference>
<dbReference type="Pfam" id="PF00196">
    <property type="entry name" value="GerE"/>
    <property type="match status" value="1"/>
</dbReference>
<feature type="transmembrane region" description="Helical" evidence="4">
    <location>
        <begin position="36"/>
        <end position="54"/>
    </location>
</feature>
<gene>
    <name evidence="6" type="ORF">GKZ27_10645</name>
</gene>
<evidence type="ECO:0000259" key="5">
    <source>
        <dbReference type="PROSITE" id="PS50043"/>
    </source>
</evidence>
<keyword evidence="1" id="KW-0805">Transcription regulation</keyword>
<evidence type="ECO:0000256" key="4">
    <source>
        <dbReference type="SAM" id="Phobius"/>
    </source>
</evidence>
<dbReference type="PROSITE" id="PS00622">
    <property type="entry name" value="HTH_LUXR_1"/>
    <property type="match status" value="1"/>
</dbReference>
<keyword evidence="4" id="KW-0812">Transmembrane</keyword>
<dbReference type="Proteomes" id="UP000463388">
    <property type="component" value="Unassembled WGS sequence"/>
</dbReference>
<evidence type="ECO:0000313" key="7">
    <source>
        <dbReference type="Proteomes" id="UP000463388"/>
    </source>
</evidence>
<organism evidence="6 7">
    <name type="scientific">Adlercreutzia mucosicola</name>
    <dbReference type="NCBI Taxonomy" id="580026"/>
    <lineage>
        <taxon>Bacteria</taxon>
        <taxon>Bacillati</taxon>
        <taxon>Actinomycetota</taxon>
        <taxon>Coriobacteriia</taxon>
        <taxon>Eggerthellales</taxon>
        <taxon>Eggerthellaceae</taxon>
        <taxon>Adlercreutzia</taxon>
    </lineage>
</organism>
<protein>
    <submittedName>
        <fullName evidence="6">Helix-turn-helix transcriptional regulator</fullName>
    </submittedName>
</protein>